<feature type="coiled-coil region" evidence="1">
    <location>
        <begin position="192"/>
        <end position="219"/>
    </location>
</feature>
<feature type="region of interest" description="Disordered" evidence="2">
    <location>
        <begin position="1"/>
        <end position="21"/>
    </location>
</feature>
<evidence type="ECO:0000256" key="2">
    <source>
        <dbReference type="SAM" id="MobiDB-lite"/>
    </source>
</evidence>
<protein>
    <submittedName>
        <fullName evidence="3">Uncharacterized protein</fullName>
    </submittedName>
</protein>
<keyword evidence="1" id="KW-0175">Coiled coil</keyword>
<evidence type="ECO:0000313" key="4">
    <source>
        <dbReference type="Proteomes" id="UP001162131"/>
    </source>
</evidence>
<keyword evidence="4" id="KW-1185">Reference proteome</keyword>
<dbReference type="Proteomes" id="UP001162131">
    <property type="component" value="Unassembled WGS sequence"/>
</dbReference>
<evidence type="ECO:0000313" key="3">
    <source>
        <dbReference type="EMBL" id="CAG9324091.1"/>
    </source>
</evidence>
<sequence length="505" mass="58526">MNKSFDNKIGLPKASERSSSIPRLKQWNSDIPNKFLLSSPKYSNTSIGLSSINCVTTPTSHLDSLIMQTERECTEIKKAIYDKGLEEKAKNNFRKEIEKELTRLDGKFSVEKNEGKQESPSVLEFINEVMSENRLLKENFMKILSNIDMKGSGLAVIQELEIMLKGQNLLFLRVFEQIEKAASNLRSYGNILKERENMIQSQENDLAIMQKVVESEKKRITEEKMWITNEKIKIDNEYHFIQDEKTKMMQDMERIYQKINIESVDHLNSAGTTFSSSKEPKSEKDKSNSENSIKDHDDIQKPQKDLNSQEGSKYKYLENQAYEIKDKSSHLRSKRLNLEIGIKDTDRTEELNDDSHKFLKISPKLILKENNSENSKEKSLLEDYYLNTHRNRENGWQLSNNCETNTSDIESLCDTLSKNEPLFSQFTHEIYQKSPEPKKYEENVLIEDFSKPFNLNPLKSASQTPSQPKAVSKRDTKCFENLKKTIMLKQQRSNSTSASIKSVYK</sequence>
<evidence type="ECO:0000256" key="1">
    <source>
        <dbReference type="SAM" id="Coils"/>
    </source>
</evidence>
<dbReference type="EMBL" id="CAJZBQ010000035">
    <property type="protein sequence ID" value="CAG9324091.1"/>
    <property type="molecule type" value="Genomic_DNA"/>
</dbReference>
<feature type="region of interest" description="Disordered" evidence="2">
    <location>
        <begin position="270"/>
        <end position="313"/>
    </location>
</feature>
<comment type="caution">
    <text evidence="3">The sequence shown here is derived from an EMBL/GenBank/DDBJ whole genome shotgun (WGS) entry which is preliminary data.</text>
</comment>
<proteinExistence type="predicted"/>
<gene>
    <name evidence="3" type="ORF">BSTOLATCC_MIC35112</name>
</gene>
<dbReference type="AlphaFoldDB" id="A0AAU9JQS8"/>
<organism evidence="3 4">
    <name type="scientific">Blepharisma stoltei</name>
    <dbReference type="NCBI Taxonomy" id="1481888"/>
    <lineage>
        <taxon>Eukaryota</taxon>
        <taxon>Sar</taxon>
        <taxon>Alveolata</taxon>
        <taxon>Ciliophora</taxon>
        <taxon>Postciliodesmatophora</taxon>
        <taxon>Heterotrichea</taxon>
        <taxon>Heterotrichida</taxon>
        <taxon>Blepharismidae</taxon>
        <taxon>Blepharisma</taxon>
    </lineage>
</organism>
<reference evidence="3" key="1">
    <citation type="submission" date="2021-09" db="EMBL/GenBank/DDBJ databases">
        <authorList>
            <consortium name="AG Swart"/>
            <person name="Singh M."/>
            <person name="Singh A."/>
            <person name="Seah K."/>
            <person name="Emmerich C."/>
        </authorList>
    </citation>
    <scope>NUCLEOTIDE SEQUENCE</scope>
    <source>
        <strain evidence="3">ATCC30299</strain>
    </source>
</reference>
<feature type="compositionally biased region" description="Basic and acidic residues" evidence="2">
    <location>
        <begin position="278"/>
        <end position="304"/>
    </location>
</feature>
<name>A0AAU9JQS8_9CILI</name>
<accession>A0AAU9JQS8</accession>